<dbReference type="PROSITE" id="PS51257">
    <property type="entry name" value="PROKAR_LIPOPROTEIN"/>
    <property type="match status" value="1"/>
</dbReference>
<protein>
    <recommendedName>
        <fullName evidence="2">ABC-type transport auxiliary lipoprotein component domain-containing protein</fullName>
    </recommendedName>
</protein>
<evidence type="ECO:0000313" key="3">
    <source>
        <dbReference type="EMBL" id="PRC94556.1"/>
    </source>
</evidence>
<organism evidence="3 4">
    <name type="scientific">Solimicrobium silvestre</name>
    <dbReference type="NCBI Taxonomy" id="2099400"/>
    <lineage>
        <taxon>Bacteria</taxon>
        <taxon>Pseudomonadati</taxon>
        <taxon>Pseudomonadota</taxon>
        <taxon>Betaproteobacteria</taxon>
        <taxon>Burkholderiales</taxon>
        <taxon>Oxalobacteraceae</taxon>
        <taxon>Solimicrobium</taxon>
    </lineage>
</organism>
<dbReference type="Pfam" id="PF03886">
    <property type="entry name" value="ABC_trans_aux"/>
    <property type="match status" value="1"/>
</dbReference>
<gene>
    <name evidence="3" type="ORF">S2091_0559</name>
</gene>
<dbReference type="EMBL" id="PUGF01000002">
    <property type="protein sequence ID" value="PRC94556.1"/>
    <property type="molecule type" value="Genomic_DNA"/>
</dbReference>
<dbReference type="AlphaFoldDB" id="A0A2S9H3V9"/>
<evidence type="ECO:0000313" key="4">
    <source>
        <dbReference type="Proteomes" id="UP000237839"/>
    </source>
</evidence>
<reference evidence="3 4" key="1">
    <citation type="submission" date="2018-02" db="EMBL/GenBank/DDBJ databases">
        <title>Solimicrobium silvestre gen. nov., sp. nov., isolated from alpine forest soil.</title>
        <authorList>
            <person name="Margesin R."/>
            <person name="Albuquerque L."/>
            <person name="Zhang D.-C."/>
            <person name="Froufe H.J.C."/>
            <person name="Severino R."/>
            <person name="Roxo I."/>
            <person name="Egas C."/>
            <person name="Da Costa M.S."/>
        </authorList>
    </citation>
    <scope>NUCLEOTIDE SEQUENCE [LARGE SCALE GENOMIC DNA]</scope>
    <source>
        <strain evidence="3 4">S20-91</strain>
    </source>
</reference>
<dbReference type="Proteomes" id="UP000237839">
    <property type="component" value="Unassembled WGS sequence"/>
</dbReference>
<feature type="domain" description="ABC-type transport auxiliary lipoprotein component" evidence="2">
    <location>
        <begin position="44"/>
        <end position="197"/>
    </location>
</feature>
<evidence type="ECO:0000259" key="2">
    <source>
        <dbReference type="Pfam" id="PF03886"/>
    </source>
</evidence>
<evidence type="ECO:0000256" key="1">
    <source>
        <dbReference type="SAM" id="SignalP"/>
    </source>
</evidence>
<proteinExistence type="predicted"/>
<comment type="caution">
    <text evidence="3">The sequence shown here is derived from an EMBL/GenBank/DDBJ whole genome shotgun (WGS) entry which is preliminary data.</text>
</comment>
<feature type="signal peptide" evidence="1">
    <location>
        <begin position="1"/>
        <end position="30"/>
    </location>
</feature>
<dbReference type="InterPro" id="IPR005586">
    <property type="entry name" value="ABC_trans_aux"/>
</dbReference>
<feature type="chain" id="PRO_5015766710" description="ABC-type transport auxiliary lipoprotein component domain-containing protein" evidence="1">
    <location>
        <begin position="31"/>
        <end position="206"/>
    </location>
</feature>
<name>A0A2S9H3V9_9BURK</name>
<dbReference type="Gene3D" id="3.40.50.10610">
    <property type="entry name" value="ABC-type transport auxiliary lipoprotein component"/>
    <property type="match status" value="1"/>
</dbReference>
<keyword evidence="4" id="KW-1185">Reference proteome</keyword>
<sequence length="206" mass="22531">MKTNSYLLSSSRLLKYAAIPLLPLFLQACASAPTTLSYYDFGAPTASTPLTCTLPAIHLPDITSPNSLDSNAMLYRLTYINDQQALTYANNRWSMSPAQLLTERIKAHLTDSGATLIDNGVNNANGMQLRLELVDFSQYFSDTTHSYSQLKLRASLIRKGTLLAQTTLQQQANANAPDAQAGAQAMRIATGALMNDVNIWLCKQPQ</sequence>
<keyword evidence="1" id="KW-0732">Signal</keyword>
<dbReference type="SUPFAM" id="SSF159594">
    <property type="entry name" value="XCC0632-like"/>
    <property type="match status" value="1"/>
</dbReference>
<accession>A0A2S9H3V9</accession>